<gene>
    <name evidence="1" type="ORF">OKIOD_LOCUS9208</name>
</gene>
<reference evidence="1 2" key="1">
    <citation type="submission" date="2021-04" db="EMBL/GenBank/DDBJ databases">
        <authorList>
            <person name="Bliznina A."/>
        </authorList>
    </citation>
    <scope>NUCLEOTIDE SEQUENCE [LARGE SCALE GENOMIC DNA]</scope>
</reference>
<dbReference type="Proteomes" id="UP001158576">
    <property type="component" value="Chromosome 1"/>
</dbReference>
<dbReference type="EMBL" id="OU015566">
    <property type="protein sequence ID" value="CAG5102739.1"/>
    <property type="molecule type" value="Genomic_DNA"/>
</dbReference>
<evidence type="ECO:0000313" key="1">
    <source>
        <dbReference type="EMBL" id="CAG5102739.1"/>
    </source>
</evidence>
<keyword evidence="2" id="KW-1185">Reference proteome</keyword>
<organism evidence="1 2">
    <name type="scientific">Oikopleura dioica</name>
    <name type="common">Tunicate</name>
    <dbReference type="NCBI Taxonomy" id="34765"/>
    <lineage>
        <taxon>Eukaryota</taxon>
        <taxon>Metazoa</taxon>
        <taxon>Chordata</taxon>
        <taxon>Tunicata</taxon>
        <taxon>Appendicularia</taxon>
        <taxon>Copelata</taxon>
        <taxon>Oikopleuridae</taxon>
        <taxon>Oikopleura</taxon>
    </lineage>
</organism>
<evidence type="ECO:0000313" key="2">
    <source>
        <dbReference type="Proteomes" id="UP001158576"/>
    </source>
</evidence>
<name>A0ABN7SJW4_OIKDI</name>
<proteinExistence type="predicted"/>
<accession>A0ABN7SJW4</accession>
<sequence length="439" mass="50773">MEVDEQGKKFEIVKIETEAQTSDPSEQRIKIVFKANEKEIFLRNLKHQVKDSQIIVIGNSGCEATVEPDRNQSSRSIIRIKFKNIPSEEITIEFYCLCANFNNVKNLFDSIEDHDSTKIDFKSKDMYLKAWPTHRPDLYIRKKPKPNQVEISIKVMRKISTGQGMRHQEGQSPVTVIADKDFTLHHILEYVRHKNENSTPRDKFIWGTPKNRGQQYETSIKLGDLVVKTGGTPFVMMPPQQTLQSRSPMTGNPAGNMQANNLPFNPTGYALVSDHATPRQRQETIEYFNNQPYFNPEEAQNQQLSMAGNRLRHIAIFHRNFRAALVQCVNNARPEERTRYNDPERMTPVTPQAKDLGQEIRLLADDIRTFGLELIRLGAEFHRDPNFQGDEEGKEKFRRLIQNNMDAARYLHPLLTNLTNITIPLPHDPPRYLSVYHPR</sequence>
<protein>
    <submittedName>
        <fullName evidence="1">Oidioi.mRNA.OKI2018_I69.chr1.g443.t1.cds</fullName>
    </submittedName>
</protein>